<dbReference type="PROSITE" id="PS00108">
    <property type="entry name" value="PROTEIN_KINASE_ST"/>
    <property type="match status" value="1"/>
</dbReference>
<dbReference type="SMART" id="SM00220">
    <property type="entry name" value="S_TKc"/>
    <property type="match status" value="1"/>
</dbReference>
<accession>A0A6A6QXX9</accession>
<keyword evidence="2" id="KW-0418">Kinase</keyword>
<evidence type="ECO:0000259" key="1">
    <source>
        <dbReference type="PROSITE" id="PS50011"/>
    </source>
</evidence>
<dbReference type="Pfam" id="PF00069">
    <property type="entry name" value="Pkinase"/>
    <property type="match status" value="1"/>
</dbReference>
<reference evidence="2" key="1">
    <citation type="journal article" date="2020" name="Stud. Mycol.">
        <title>101 Dothideomycetes genomes: a test case for predicting lifestyles and emergence of pathogens.</title>
        <authorList>
            <person name="Haridas S."/>
            <person name="Albert R."/>
            <person name="Binder M."/>
            <person name="Bloem J."/>
            <person name="Labutti K."/>
            <person name="Salamov A."/>
            <person name="Andreopoulos B."/>
            <person name="Baker S."/>
            <person name="Barry K."/>
            <person name="Bills G."/>
            <person name="Bluhm B."/>
            <person name="Cannon C."/>
            <person name="Castanera R."/>
            <person name="Culley D."/>
            <person name="Daum C."/>
            <person name="Ezra D."/>
            <person name="Gonzalez J."/>
            <person name="Henrissat B."/>
            <person name="Kuo A."/>
            <person name="Liang C."/>
            <person name="Lipzen A."/>
            <person name="Lutzoni F."/>
            <person name="Magnuson J."/>
            <person name="Mondo S."/>
            <person name="Nolan M."/>
            <person name="Ohm R."/>
            <person name="Pangilinan J."/>
            <person name="Park H.-J."/>
            <person name="Ramirez L."/>
            <person name="Alfaro M."/>
            <person name="Sun H."/>
            <person name="Tritt A."/>
            <person name="Yoshinaga Y."/>
            <person name="Zwiers L.-H."/>
            <person name="Turgeon B."/>
            <person name="Goodwin S."/>
            <person name="Spatafora J."/>
            <person name="Crous P."/>
            <person name="Grigoriev I."/>
        </authorList>
    </citation>
    <scope>NUCLEOTIDE SEQUENCE</scope>
    <source>
        <strain evidence="2">CBS 269.34</strain>
    </source>
</reference>
<proteinExistence type="predicted"/>
<dbReference type="Proteomes" id="UP000799750">
    <property type="component" value="Unassembled WGS sequence"/>
</dbReference>
<keyword evidence="2" id="KW-0808">Transferase</keyword>
<dbReference type="AlphaFoldDB" id="A0A6A6QXX9"/>
<dbReference type="EMBL" id="MU004187">
    <property type="protein sequence ID" value="KAF2496934.1"/>
    <property type="molecule type" value="Genomic_DNA"/>
</dbReference>
<dbReference type="PANTHER" id="PTHR44167:SF30">
    <property type="entry name" value="PHOSPHORYLASE KINASE"/>
    <property type="match status" value="1"/>
</dbReference>
<sequence>MNHNERGMDWAGRGTSHVDFSRDETIPLETGRFLGHGVNGPVHETVCNGVKLAWKKIYCRNRITSQHRKEIEIIKKLKHRHIIELVGTYTKGPYLGLLLWPVAVCDLGTLLENLNYLKTRLSDPTFISANVDADIVESQCHALGYSDTADSLMQELMTYPRCMAAAVRYLHGQDIKHKDLKPSNILLFRDGLRITDFGTSSDISALDSSVTTGDERGTPKYFAPEVAAYERSGRAADVFSLGCIFFEMIMMANTGFSLDDLKHMRPREDCSFQANLWTIKGAIQSVTCEGNRGLQHLLYLIYRMLQGSAKQRPNIADIHIALDHFTIFYQQGVYSQFETRRGRRCCPSIDSDYIYWPKSFERSSFPFSIAIAAHSVQPLIGGFEVVIKVQFSRAAVIESVSIYSYPSNAYPSNVLRVPQAWHLNHPPFESKVDVVTSHIIAVQFLLKEDYCWIFKTTENPPTPARRRVTTIVWELDPVARESLRSYAMVVEGPYDPTLSGFQIPLGLQMLKGVET</sequence>
<dbReference type="PROSITE" id="PS50011">
    <property type="entry name" value="PROTEIN_KINASE_DOM"/>
    <property type="match status" value="1"/>
</dbReference>
<dbReference type="Gene3D" id="3.30.200.20">
    <property type="entry name" value="Phosphorylase Kinase, domain 1"/>
    <property type="match status" value="1"/>
</dbReference>
<dbReference type="InterPro" id="IPR011009">
    <property type="entry name" value="Kinase-like_dom_sf"/>
</dbReference>
<dbReference type="InterPro" id="IPR000719">
    <property type="entry name" value="Prot_kinase_dom"/>
</dbReference>
<feature type="domain" description="Protein kinase" evidence="1">
    <location>
        <begin position="28"/>
        <end position="327"/>
    </location>
</feature>
<evidence type="ECO:0000313" key="2">
    <source>
        <dbReference type="EMBL" id="KAF2496934.1"/>
    </source>
</evidence>
<gene>
    <name evidence="2" type="ORF">BU16DRAFT_525999</name>
</gene>
<organism evidence="2 3">
    <name type="scientific">Lophium mytilinum</name>
    <dbReference type="NCBI Taxonomy" id="390894"/>
    <lineage>
        <taxon>Eukaryota</taxon>
        <taxon>Fungi</taxon>
        <taxon>Dikarya</taxon>
        <taxon>Ascomycota</taxon>
        <taxon>Pezizomycotina</taxon>
        <taxon>Dothideomycetes</taxon>
        <taxon>Pleosporomycetidae</taxon>
        <taxon>Mytilinidiales</taxon>
        <taxon>Mytilinidiaceae</taxon>
        <taxon>Lophium</taxon>
    </lineage>
</organism>
<dbReference type="GO" id="GO:0004674">
    <property type="term" value="F:protein serine/threonine kinase activity"/>
    <property type="evidence" value="ECO:0007669"/>
    <property type="project" value="TreeGrafter"/>
</dbReference>
<dbReference type="GO" id="GO:0005634">
    <property type="term" value="C:nucleus"/>
    <property type="evidence" value="ECO:0007669"/>
    <property type="project" value="TreeGrafter"/>
</dbReference>
<dbReference type="GO" id="GO:0044773">
    <property type="term" value="P:mitotic DNA damage checkpoint signaling"/>
    <property type="evidence" value="ECO:0007669"/>
    <property type="project" value="TreeGrafter"/>
</dbReference>
<dbReference type="SUPFAM" id="SSF56112">
    <property type="entry name" value="Protein kinase-like (PK-like)"/>
    <property type="match status" value="1"/>
</dbReference>
<dbReference type="GO" id="GO:0005524">
    <property type="term" value="F:ATP binding"/>
    <property type="evidence" value="ECO:0007669"/>
    <property type="project" value="InterPro"/>
</dbReference>
<dbReference type="InterPro" id="IPR008271">
    <property type="entry name" value="Ser/Thr_kinase_AS"/>
</dbReference>
<dbReference type="PANTHER" id="PTHR44167">
    <property type="entry name" value="OVARIAN-SPECIFIC SERINE/THREONINE-PROTEIN KINASE LOK-RELATED"/>
    <property type="match status" value="1"/>
</dbReference>
<dbReference type="Gene3D" id="1.10.510.10">
    <property type="entry name" value="Transferase(Phosphotransferase) domain 1"/>
    <property type="match status" value="1"/>
</dbReference>
<dbReference type="CDD" id="cd00180">
    <property type="entry name" value="PKc"/>
    <property type="match status" value="1"/>
</dbReference>
<protein>
    <submittedName>
        <fullName evidence="2">Kinase-like protein</fullName>
    </submittedName>
</protein>
<keyword evidence="3" id="KW-1185">Reference proteome</keyword>
<evidence type="ECO:0000313" key="3">
    <source>
        <dbReference type="Proteomes" id="UP000799750"/>
    </source>
</evidence>
<dbReference type="OrthoDB" id="4062651at2759"/>
<name>A0A6A6QXX9_9PEZI</name>